<dbReference type="SMART" id="SM00066">
    <property type="entry name" value="GAL4"/>
    <property type="match status" value="1"/>
</dbReference>
<dbReference type="Pfam" id="PF00172">
    <property type="entry name" value="Zn_clus"/>
    <property type="match status" value="1"/>
</dbReference>
<dbReference type="Proteomes" id="UP000623467">
    <property type="component" value="Unassembled WGS sequence"/>
</dbReference>
<protein>
    <submittedName>
        <fullName evidence="5">Fungal-trans domain-containing protein</fullName>
    </submittedName>
</protein>
<dbReference type="CDD" id="cd00067">
    <property type="entry name" value="GAL4"/>
    <property type="match status" value="1"/>
</dbReference>
<accession>A0A8H6YTZ4</accession>
<keyword evidence="1" id="KW-0479">Metal-binding</keyword>
<evidence type="ECO:0000256" key="1">
    <source>
        <dbReference type="ARBA" id="ARBA00022723"/>
    </source>
</evidence>
<dbReference type="GO" id="GO:0006351">
    <property type="term" value="P:DNA-templated transcription"/>
    <property type="evidence" value="ECO:0007669"/>
    <property type="project" value="InterPro"/>
</dbReference>
<keyword evidence="2" id="KW-0539">Nucleus</keyword>
<dbReference type="OrthoDB" id="424974at2759"/>
<feature type="region of interest" description="Disordered" evidence="3">
    <location>
        <begin position="50"/>
        <end position="85"/>
    </location>
</feature>
<dbReference type="PROSITE" id="PS50048">
    <property type="entry name" value="ZN2_CY6_FUNGAL_2"/>
    <property type="match status" value="1"/>
</dbReference>
<dbReference type="InterPro" id="IPR001138">
    <property type="entry name" value="Zn2Cys6_DnaBD"/>
</dbReference>
<dbReference type="InterPro" id="IPR036864">
    <property type="entry name" value="Zn2-C6_fun-type_DNA-bd_sf"/>
</dbReference>
<dbReference type="AlphaFoldDB" id="A0A8H6YTZ4"/>
<keyword evidence="6" id="KW-1185">Reference proteome</keyword>
<dbReference type="CDD" id="cd12148">
    <property type="entry name" value="fungal_TF_MHR"/>
    <property type="match status" value="1"/>
</dbReference>
<dbReference type="PANTHER" id="PTHR46910">
    <property type="entry name" value="TRANSCRIPTION FACTOR PDR1"/>
    <property type="match status" value="1"/>
</dbReference>
<feature type="compositionally biased region" description="Polar residues" evidence="3">
    <location>
        <begin position="132"/>
        <end position="146"/>
    </location>
</feature>
<evidence type="ECO:0000313" key="6">
    <source>
        <dbReference type="Proteomes" id="UP000623467"/>
    </source>
</evidence>
<name>A0A8H6YTZ4_9AGAR</name>
<dbReference type="Pfam" id="PF04082">
    <property type="entry name" value="Fungal_trans"/>
    <property type="match status" value="1"/>
</dbReference>
<dbReference type="EMBL" id="JACAZH010000007">
    <property type="protein sequence ID" value="KAF7363845.1"/>
    <property type="molecule type" value="Genomic_DNA"/>
</dbReference>
<dbReference type="PROSITE" id="PS00463">
    <property type="entry name" value="ZN2_CY6_FUNGAL_1"/>
    <property type="match status" value="1"/>
</dbReference>
<sequence length="765" mass="85833">MTSQVDLPVKKRRLRGACDICKHQKTRCDSAVQPGGRCSNCVAFNSECTHSAAPSKGPRRQRTKVHSVEGNSANTNLDSPTGPNDSIRAVKDVVNGLLDQSYIAPQDRDALLELLLEISRYARSLEQELSAYRQSTSGRTASTSVSPKLDSREASSDDAGEVIDMQKLPEHFKRITTDTSNRRFFGKNSCLLFVRAAMEARLKDTAKSSFPSSTRPVYWTPLPWEVHHPEPVASQTFPPAELLRDLVDIYFKEINIFWFILHRPTFEDSIARGLHLRDPAFGSVVLAVCALASKNSYDKRVLLPCEQGELSAGWEWFRQIRRPFSGRVVKTASLYELQLCGLYILFQQTSFDLESCWLVCGTGILQARDIGLDRLVGKPFTVEDELFRRSFFFLWGFDSIASACFGRPRVSIPGAELNLATACDDEYWEQPDPAMSFKQPPGKPALSEYFNAFINLVKIFTFEWRTSGPPLDYTGTRLLEPEIVAELDSRLDQWSKEIPEHLLWNPYHENETFFEQSVALHAFYYHLQIMVHRPFLQTKSASTLRSLAICTNAARSCATVADVKIRRGVMPNPQLVARIACAVFDSAIVLLLTISGGTRSGLALDIAVELADVYKCMTLLHQAERRWQTAGRFYDCLCEILNASNFPLPPPSSPDVTPLKLSYETSYERKDPAETNVGDLESWPDSFLTLPMAVDDLGNLPIYGSLEKSVDFADVGPLPTYNFSGIPQLSQDMDTDHYLSRWIPYFSMVDEVAQGIQGITSSVET</sequence>
<dbReference type="Gene3D" id="4.10.240.10">
    <property type="entry name" value="Zn(2)-C6 fungal-type DNA-binding domain"/>
    <property type="match status" value="1"/>
</dbReference>
<comment type="caution">
    <text evidence="5">The sequence shown here is derived from an EMBL/GenBank/DDBJ whole genome shotgun (WGS) entry which is preliminary data.</text>
</comment>
<dbReference type="GO" id="GO:0003677">
    <property type="term" value="F:DNA binding"/>
    <property type="evidence" value="ECO:0007669"/>
    <property type="project" value="InterPro"/>
</dbReference>
<dbReference type="GO" id="GO:0000981">
    <property type="term" value="F:DNA-binding transcription factor activity, RNA polymerase II-specific"/>
    <property type="evidence" value="ECO:0007669"/>
    <property type="project" value="InterPro"/>
</dbReference>
<dbReference type="GO" id="GO:0008270">
    <property type="term" value="F:zinc ion binding"/>
    <property type="evidence" value="ECO:0007669"/>
    <property type="project" value="InterPro"/>
</dbReference>
<dbReference type="InterPro" id="IPR007219">
    <property type="entry name" value="XnlR_reg_dom"/>
</dbReference>
<feature type="region of interest" description="Disordered" evidence="3">
    <location>
        <begin position="132"/>
        <end position="160"/>
    </location>
</feature>
<evidence type="ECO:0000256" key="2">
    <source>
        <dbReference type="ARBA" id="ARBA00023242"/>
    </source>
</evidence>
<proteinExistence type="predicted"/>
<feature type="domain" description="Zn(2)-C6 fungal-type" evidence="4">
    <location>
        <begin position="17"/>
        <end position="50"/>
    </location>
</feature>
<reference evidence="5" key="1">
    <citation type="submission" date="2020-05" db="EMBL/GenBank/DDBJ databases">
        <title>Mycena genomes resolve the evolution of fungal bioluminescence.</title>
        <authorList>
            <person name="Tsai I.J."/>
        </authorList>
    </citation>
    <scope>NUCLEOTIDE SEQUENCE</scope>
    <source>
        <strain evidence="5">160909Yilan</strain>
    </source>
</reference>
<gene>
    <name evidence="5" type="ORF">MSAN_01042500</name>
</gene>
<feature type="compositionally biased region" description="Polar residues" evidence="3">
    <location>
        <begin position="69"/>
        <end position="84"/>
    </location>
</feature>
<organism evidence="5 6">
    <name type="scientific">Mycena sanguinolenta</name>
    <dbReference type="NCBI Taxonomy" id="230812"/>
    <lineage>
        <taxon>Eukaryota</taxon>
        <taxon>Fungi</taxon>
        <taxon>Dikarya</taxon>
        <taxon>Basidiomycota</taxon>
        <taxon>Agaricomycotina</taxon>
        <taxon>Agaricomycetes</taxon>
        <taxon>Agaricomycetidae</taxon>
        <taxon>Agaricales</taxon>
        <taxon>Marasmiineae</taxon>
        <taxon>Mycenaceae</taxon>
        <taxon>Mycena</taxon>
    </lineage>
</organism>
<dbReference type="PANTHER" id="PTHR46910:SF38">
    <property type="entry name" value="ZN(2)-C6 FUNGAL-TYPE DOMAIN-CONTAINING PROTEIN"/>
    <property type="match status" value="1"/>
</dbReference>
<dbReference type="InterPro" id="IPR050987">
    <property type="entry name" value="AtrR-like"/>
</dbReference>
<evidence type="ECO:0000259" key="4">
    <source>
        <dbReference type="PROSITE" id="PS50048"/>
    </source>
</evidence>
<dbReference type="SUPFAM" id="SSF57701">
    <property type="entry name" value="Zn2/Cys6 DNA-binding domain"/>
    <property type="match status" value="1"/>
</dbReference>
<evidence type="ECO:0000256" key="3">
    <source>
        <dbReference type="SAM" id="MobiDB-lite"/>
    </source>
</evidence>
<evidence type="ECO:0000313" key="5">
    <source>
        <dbReference type="EMBL" id="KAF7363845.1"/>
    </source>
</evidence>